<dbReference type="Gene3D" id="1.10.260.40">
    <property type="entry name" value="lambda repressor-like DNA-binding domains"/>
    <property type="match status" value="1"/>
</dbReference>
<evidence type="ECO:0000313" key="3">
    <source>
        <dbReference type="Proteomes" id="UP000196803"/>
    </source>
</evidence>
<dbReference type="SMART" id="SM00530">
    <property type="entry name" value="HTH_XRE"/>
    <property type="match status" value="1"/>
</dbReference>
<proteinExistence type="predicted"/>
<dbReference type="CDD" id="cd00093">
    <property type="entry name" value="HTH_XRE"/>
    <property type="match status" value="1"/>
</dbReference>
<evidence type="ECO:0000313" key="2">
    <source>
        <dbReference type="EMBL" id="SMR94963.1"/>
    </source>
</evidence>
<protein>
    <recommendedName>
        <fullName evidence="1">HTH cro/C1-type domain-containing protein</fullName>
    </recommendedName>
</protein>
<reference evidence="2 3" key="1">
    <citation type="submission" date="2017-05" db="EMBL/GenBank/DDBJ databases">
        <authorList>
            <person name="Varghese N."/>
            <person name="Submissions S."/>
        </authorList>
    </citation>
    <scope>NUCLEOTIDE SEQUENCE [LARGE SCALE GENOMIC DNA]</scope>
    <source>
        <strain evidence="2 3">MACB1020</strain>
    </source>
</reference>
<dbReference type="GeneID" id="31772093"/>
<dbReference type="PROSITE" id="PS50943">
    <property type="entry name" value="HTH_CROC1"/>
    <property type="match status" value="1"/>
</dbReference>
<accession>A0ABY1SB43</accession>
<dbReference type="EMBL" id="FXXC01000001">
    <property type="protein sequence ID" value="SMR94963.1"/>
    <property type="molecule type" value="Genomic_DNA"/>
</dbReference>
<organism evidence="2 3">
    <name type="scientific">Caldicellulosiruptor bescii</name>
    <name type="common">Anaerocellum thermophilum</name>
    <dbReference type="NCBI Taxonomy" id="31899"/>
    <lineage>
        <taxon>Bacteria</taxon>
        <taxon>Bacillati</taxon>
        <taxon>Bacillota</taxon>
        <taxon>Bacillota incertae sedis</taxon>
        <taxon>Caldicellulosiruptorales</taxon>
        <taxon>Caldicellulosiruptoraceae</taxon>
        <taxon>Caldicellulosiruptor</taxon>
    </lineage>
</organism>
<gene>
    <name evidence="2" type="ORF">SAMN05216240_2366</name>
</gene>
<dbReference type="SUPFAM" id="SSF47413">
    <property type="entry name" value="lambda repressor-like DNA-binding domains"/>
    <property type="match status" value="1"/>
</dbReference>
<dbReference type="Proteomes" id="UP000196803">
    <property type="component" value="Unassembled WGS sequence"/>
</dbReference>
<dbReference type="InterPro" id="IPR010982">
    <property type="entry name" value="Lambda_DNA-bd_dom_sf"/>
</dbReference>
<sequence length="70" mass="8223">MNILEKLRRERNLSISKVSIKTGLNYNILWQVEKGYRKAYPRMMKALSEFYGVAVNEIFEDDGTPKVVNR</sequence>
<name>A0ABY1SB43_CALBS</name>
<evidence type="ECO:0000259" key="1">
    <source>
        <dbReference type="PROSITE" id="PS50943"/>
    </source>
</evidence>
<dbReference type="RefSeq" id="WP_015907297.1">
    <property type="nucleotide sequence ID" value="NZ_FUZJ01000001.1"/>
</dbReference>
<comment type="caution">
    <text evidence="2">The sequence shown here is derived from an EMBL/GenBank/DDBJ whole genome shotgun (WGS) entry which is preliminary data.</text>
</comment>
<dbReference type="InterPro" id="IPR001387">
    <property type="entry name" value="Cro/C1-type_HTH"/>
</dbReference>
<feature type="domain" description="HTH cro/C1-type" evidence="1">
    <location>
        <begin position="4"/>
        <end position="58"/>
    </location>
</feature>
<keyword evidence="3" id="KW-1185">Reference proteome</keyword>